<organism evidence="1">
    <name type="scientific">Burkholderia sp. STW8-4</name>
    <dbReference type="NCBI Taxonomy" id="1699190"/>
    <lineage>
        <taxon>Bacteria</taxon>
        <taxon>Pseudomonadati</taxon>
        <taxon>Pseudomonadota</taxon>
        <taxon>Betaproteobacteria</taxon>
        <taxon>Burkholderiales</taxon>
        <taxon>Burkholderiaceae</taxon>
        <taxon>Burkholderia</taxon>
    </lineage>
</organism>
<dbReference type="EMBL" id="CCJK010000001">
    <property type="protein sequence ID" value="CDS90818.1"/>
    <property type="molecule type" value="Genomic_DNA"/>
</dbReference>
<protein>
    <submittedName>
        <fullName evidence="1">Uncharacterized protein</fullName>
    </submittedName>
</protein>
<sequence length="50" mass="5541">MWSIASLRAKKADCTGGGSDFLCAKWLIFTLRATKALQPYYSSRVKDGEV</sequence>
<accession>A0A2Z6IU15</accession>
<name>A0A2Z6IU15_9BURK</name>
<keyword evidence="1" id="KW-0614">Plasmid</keyword>
<reference evidence="1" key="2">
    <citation type="submission" date="2018-06" db="EMBL/GenBank/DDBJ databases">
        <title>Genetic characterization of 2,4-dichlorophenoxyacetic acid degradative plasmids in agricultural soils of the Mekong delta, Vietnam.</title>
        <authorList>
            <person name="Nguyen T.P.O."/>
            <person name="De Mot R."/>
            <person name="Springael D."/>
        </authorList>
    </citation>
    <scope>NUCLEOTIDE SEQUENCE</scope>
    <source>
        <strain evidence="1">STW8_4</strain>
    </source>
</reference>
<geneLocation type="plasmid" evidence="1">
    <name>pPO4</name>
</geneLocation>
<evidence type="ECO:0000313" key="1">
    <source>
        <dbReference type="EMBL" id="CDS90818.1"/>
    </source>
</evidence>
<proteinExistence type="predicted"/>
<dbReference type="AlphaFoldDB" id="A0A2Z6IU15"/>
<reference evidence="1" key="1">
    <citation type="submission" date="2014-04" db="EMBL/GenBank/DDBJ databases">
        <authorList>
            <person name="Xu Y.W."/>
            <person name="Yang Q."/>
        </authorList>
    </citation>
    <scope>NUCLEOTIDE SEQUENCE</scope>
    <source>
        <strain evidence="1">STW8_4</strain>
    </source>
</reference>